<sequence length="68" mass="7934">VCLGVCFSPVRTERHRVKERNRERPRRHGIRSEFHSTDHSAVCLAPVALAPRRRRRHPRVDLTCPPTT</sequence>
<reference evidence="2" key="1">
    <citation type="journal article" date="2013" name="Nature">
        <title>Draft genome of the wheat A-genome progenitor Triticum urartu.</title>
        <authorList>
            <person name="Ling H.Q."/>
            <person name="Zhao S."/>
            <person name="Liu D."/>
            <person name="Wang J."/>
            <person name="Sun H."/>
            <person name="Zhang C."/>
            <person name="Fan H."/>
            <person name="Li D."/>
            <person name="Dong L."/>
            <person name="Tao Y."/>
            <person name="Gao C."/>
            <person name="Wu H."/>
            <person name="Li Y."/>
            <person name="Cui Y."/>
            <person name="Guo X."/>
            <person name="Zheng S."/>
            <person name="Wang B."/>
            <person name="Yu K."/>
            <person name="Liang Q."/>
            <person name="Yang W."/>
            <person name="Lou X."/>
            <person name="Chen J."/>
            <person name="Feng M."/>
            <person name="Jian J."/>
            <person name="Zhang X."/>
            <person name="Luo G."/>
            <person name="Jiang Y."/>
            <person name="Liu J."/>
            <person name="Wang Z."/>
            <person name="Sha Y."/>
            <person name="Zhang B."/>
            <person name="Wu H."/>
            <person name="Tang D."/>
            <person name="Shen Q."/>
            <person name="Xue P."/>
            <person name="Zou S."/>
            <person name="Wang X."/>
            <person name="Liu X."/>
            <person name="Wang F."/>
            <person name="Yang Y."/>
            <person name="An X."/>
            <person name="Dong Z."/>
            <person name="Zhang K."/>
            <person name="Zhang X."/>
            <person name="Luo M.C."/>
            <person name="Dvorak J."/>
            <person name="Tong Y."/>
            <person name="Wang J."/>
            <person name="Yang H."/>
            <person name="Li Z."/>
            <person name="Wang D."/>
            <person name="Zhang A."/>
            <person name="Wang J."/>
        </authorList>
    </citation>
    <scope>NUCLEOTIDE SEQUENCE</scope>
    <source>
        <strain evidence="2">cv. G1812</strain>
    </source>
</reference>
<dbReference type="AlphaFoldDB" id="A0A8R7TYJ7"/>
<reference evidence="1" key="3">
    <citation type="submission" date="2022-06" db="UniProtKB">
        <authorList>
            <consortium name="EnsemblPlants"/>
        </authorList>
    </citation>
    <scope>IDENTIFICATION</scope>
</reference>
<reference evidence="1" key="2">
    <citation type="submission" date="2018-03" db="EMBL/GenBank/DDBJ databases">
        <title>The Triticum urartu genome reveals the dynamic nature of wheat genome evolution.</title>
        <authorList>
            <person name="Ling H."/>
            <person name="Ma B."/>
            <person name="Shi X."/>
            <person name="Liu H."/>
            <person name="Dong L."/>
            <person name="Sun H."/>
            <person name="Cao Y."/>
            <person name="Gao Q."/>
            <person name="Zheng S."/>
            <person name="Li Y."/>
            <person name="Yu Y."/>
            <person name="Du H."/>
            <person name="Qi M."/>
            <person name="Li Y."/>
            <person name="Yu H."/>
            <person name="Cui Y."/>
            <person name="Wang N."/>
            <person name="Chen C."/>
            <person name="Wu H."/>
            <person name="Zhao Y."/>
            <person name="Zhang J."/>
            <person name="Li Y."/>
            <person name="Zhou W."/>
            <person name="Zhang B."/>
            <person name="Hu W."/>
            <person name="Eijk M."/>
            <person name="Tang J."/>
            <person name="Witsenboer H."/>
            <person name="Zhao S."/>
            <person name="Li Z."/>
            <person name="Zhang A."/>
            <person name="Wang D."/>
            <person name="Liang C."/>
        </authorList>
    </citation>
    <scope>NUCLEOTIDE SEQUENCE [LARGE SCALE GENOMIC DNA]</scope>
    <source>
        <strain evidence="1">cv. G1812</strain>
    </source>
</reference>
<accession>A0A8R7TYJ7</accession>
<evidence type="ECO:0000313" key="1">
    <source>
        <dbReference type="EnsemblPlants" id="TuG1812G0300003436.01.T01.cds299136"/>
    </source>
</evidence>
<name>A0A8R7TYJ7_TRIUA</name>
<dbReference type="Gramene" id="TuG1812G0300003436.01.T01">
    <property type="protein sequence ID" value="TuG1812G0300003436.01.T01.cds299136"/>
    <property type="gene ID" value="TuG1812G0300003436.01"/>
</dbReference>
<keyword evidence="2" id="KW-1185">Reference proteome</keyword>
<dbReference type="Proteomes" id="UP000015106">
    <property type="component" value="Chromosome 3"/>
</dbReference>
<evidence type="ECO:0000313" key="2">
    <source>
        <dbReference type="Proteomes" id="UP000015106"/>
    </source>
</evidence>
<dbReference type="EnsemblPlants" id="TuG1812G0300003436.01.T01">
    <property type="protein sequence ID" value="TuG1812G0300003436.01.T01.cds299136"/>
    <property type="gene ID" value="TuG1812G0300003436.01"/>
</dbReference>
<organism evidence="1 2">
    <name type="scientific">Triticum urartu</name>
    <name type="common">Red wild einkorn</name>
    <name type="synonym">Crithodium urartu</name>
    <dbReference type="NCBI Taxonomy" id="4572"/>
    <lineage>
        <taxon>Eukaryota</taxon>
        <taxon>Viridiplantae</taxon>
        <taxon>Streptophyta</taxon>
        <taxon>Embryophyta</taxon>
        <taxon>Tracheophyta</taxon>
        <taxon>Spermatophyta</taxon>
        <taxon>Magnoliopsida</taxon>
        <taxon>Liliopsida</taxon>
        <taxon>Poales</taxon>
        <taxon>Poaceae</taxon>
        <taxon>BOP clade</taxon>
        <taxon>Pooideae</taxon>
        <taxon>Triticodae</taxon>
        <taxon>Triticeae</taxon>
        <taxon>Triticinae</taxon>
        <taxon>Triticum</taxon>
    </lineage>
</organism>
<proteinExistence type="predicted"/>
<protein>
    <submittedName>
        <fullName evidence="1">Uncharacterized protein</fullName>
    </submittedName>
</protein>